<evidence type="ECO:0000313" key="1">
    <source>
        <dbReference type="EMBL" id="SMX91859.1"/>
    </source>
</evidence>
<dbReference type="AlphaFoldDB" id="A0A2H1JWM2"/>
<evidence type="ECO:0000313" key="2">
    <source>
        <dbReference type="Proteomes" id="UP000234641"/>
    </source>
</evidence>
<name>A0A2H1JWM2_BRELN</name>
<reference evidence="1 2" key="1">
    <citation type="submission" date="2017-03" db="EMBL/GenBank/DDBJ databases">
        <authorList>
            <person name="Afonso C.L."/>
            <person name="Miller P.J."/>
            <person name="Scott M.A."/>
            <person name="Spackman E."/>
            <person name="Goraichik I."/>
            <person name="Dimitrov K.M."/>
            <person name="Suarez D.L."/>
            <person name="Swayne D.E."/>
        </authorList>
    </citation>
    <scope>NUCLEOTIDE SEQUENCE [LARGE SCALE GENOMIC DNA]</scope>
    <source>
        <strain evidence="1 2">ATCC 9172</strain>
    </source>
</reference>
<sequence length="84" mass="9347">METSHMDISEIWPPFALHLRSDGMELSPVQEADIPELAQIARGGVRRDGIEAFPYCYLAGAQQPRARLRGPRQVAISTDNTPRS</sequence>
<gene>
    <name evidence="1" type="ORF">BLIN9172_02582</name>
</gene>
<proteinExistence type="predicted"/>
<accession>A0A2H1JWM2</accession>
<protein>
    <submittedName>
        <fullName evidence="1">Uncharacterized protein</fullName>
    </submittedName>
</protein>
<dbReference type="Proteomes" id="UP000234641">
    <property type="component" value="Unassembled WGS sequence"/>
</dbReference>
<organism evidence="1 2">
    <name type="scientific">Brevibacterium linens ATCC 9172</name>
    <dbReference type="NCBI Taxonomy" id="1255617"/>
    <lineage>
        <taxon>Bacteria</taxon>
        <taxon>Bacillati</taxon>
        <taxon>Actinomycetota</taxon>
        <taxon>Actinomycetes</taxon>
        <taxon>Micrococcales</taxon>
        <taxon>Brevibacteriaceae</taxon>
        <taxon>Brevibacterium</taxon>
    </lineage>
</organism>
<dbReference type="EMBL" id="FXYY01000017">
    <property type="protein sequence ID" value="SMX91859.1"/>
    <property type="molecule type" value="Genomic_DNA"/>
</dbReference>